<name>A0A366KYW0_9SPHI</name>
<accession>A0A366KYW0</accession>
<evidence type="ECO:0000313" key="2">
    <source>
        <dbReference type="Proteomes" id="UP000252081"/>
    </source>
</evidence>
<sequence>MMMKAEYRKRPGSRTIRTTNHIAIPKLPNLNQAHNITVDQAQKILFESGINIEKDDAAEVLELMYQLAKLIVNQNFKK</sequence>
<dbReference type="EMBL" id="QNQU01000010">
    <property type="protein sequence ID" value="RBQ06825.1"/>
    <property type="molecule type" value="Genomic_DNA"/>
</dbReference>
<reference evidence="1 2" key="1">
    <citation type="submission" date="2018-07" db="EMBL/GenBank/DDBJ databases">
        <title>A draft genome of a endophytic bacteria, a new species of Pedobacter.</title>
        <authorList>
            <person name="Zhang Z.D."/>
            <person name="Chen Z.J."/>
        </authorList>
    </citation>
    <scope>NUCLEOTIDE SEQUENCE [LARGE SCALE GENOMIC DNA]</scope>
    <source>
        <strain evidence="1 2">RS10</strain>
    </source>
</reference>
<proteinExistence type="predicted"/>
<dbReference type="AlphaFoldDB" id="A0A366KYW0"/>
<dbReference type="Proteomes" id="UP000252081">
    <property type="component" value="Unassembled WGS sequence"/>
</dbReference>
<gene>
    <name evidence="1" type="ORF">DRW42_13745</name>
</gene>
<organism evidence="1 2">
    <name type="scientific">Pedobacter miscanthi</name>
    <dbReference type="NCBI Taxonomy" id="2259170"/>
    <lineage>
        <taxon>Bacteria</taxon>
        <taxon>Pseudomonadati</taxon>
        <taxon>Bacteroidota</taxon>
        <taxon>Sphingobacteriia</taxon>
        <taxon>Sphingobacteriales</taxon>
        <taxon>Sphingobacteriaceae</taxon>
        <taxon>Pedobacter</taxon>
    </lineage>
</organism>
<evidence type="ECO:0000313" key="1">
    <source>
        <dbReference type="EMBL" id="RBQ06825.1"/>
    </source>
</evidence>
<comment type="caution">
    <text evidence="1">The sequence shown here is derived from an EMBL/GenBank/DDBJ whole genome shotgun (WGS) entry which is preliminary data.</text>
</comment>
<protein>
    <submittedName>
        <fullName evidence="1">Uncharacterized protein</fullName>
    </submittedName>
</protein>
<keyword evidence="2" id="KW-1185">Reference proteome</keyword>